<dbReference type="PANTHER" id="PTHR39166">
    <property type="entry name" value="BLL1166 PROTEIN"/>
    <property type="match status" value="1"/>
</dbReference>
<proteinExistence type="predicted"/>
<dbReference type="Proteomes" id="UP000198571">
    <property type="component" value="Unassembled WGS sequence"/>
</dbReference>
<gene>
    <name evidence="1" type="ORF">SAMN05518684_11172</name>
</gene>
<dbReference type="RefSeq" id="WP_093053447.1">
    <property type="nucleotide sequence ID" value="NZ_FOGT01000011.1"/>
</dbReference>
<dbReference type="InterPro" id="IPR009267">
    <property type="entry name" value="NTP_transf_6"/>
</dbReference>
<dbReference type="STRING" id="1601833.SAMN05518684_11172"/>
<evidence type="ECO:0000313" key="2">
    <source>
        <dbReference type="Proteomes" id="UP000198571"/>
    </source>
</evidence>
<reference evidence="2" key="1">
    <citation type="submission" date="2016-10" db="EMBL/GenBank/DDBJ databases">
        <authorList>
            <person name="Varghese N."/>
            <person name="Submissions S."/>
        </authorList>
    </citation>
    <scope>NUCLEOTIDE SEQUENCE [LARGE SCALE GENOMIC DNA]</scope>
    <source>
        <strain evidence="2">S9</strain>
    </source>
</reference>
<sequence>MSINSEEELIQYVKDDDFMMDVLKAAKELKLADWWVCAGFIRIKIWDTLHGFSQKTAPPDIDVIYFDKTNTDEAEEKKLEAKLRELKPGLPWSVKNQARMHTVNNIPPYLSSVDAISKFPETVTALGLSLDANNQIRLAAPWGIEDALHMRVKPTPFFTEIQERAAIYEKRIKEKNWKAKWPRICVEHVPGEENTLF</sequence>
<protein>
    <recommendedName>
        <fullName evidence="3">Nucleotidyltransferase</fullName>
    </recommendedName>
</protein>
<dbReference type="PANTHER" id="PTHR39166:SF1">
    <property type="entry name" value="BLL1166 PROTEIN"/>
    <property type="match status" value="1"/>
</dbReference>
<organism evidence="1 2">
    <name type="scientific">Salipaludibacillus aurantiacus</name>
    <dbReference type="NCBI Taxonomy" id="1601833"/>
    <lineage>
        <taxon>Bacteria</taxon>
        <taxon>Bacillati</taxon>
        <taxon>Bacillota</taxon>
        <taxon>Bacilli</taxon>
        <taxon>Bacillales</taxon>
        <taxon>Bacillaceae</taxon>
    </lineage>
</organism>
<evidence type="ECO:0000313" key="1">
    <source>
        <dbReference type="EMBL" id="SES22366.1"/>
    </source>
</evidence>
<name>A0A1H9VKR4_9BACI</name>
<keyword evidence="2" id="KW-1185">Reference proteome</keyword>
<dbReference type="Pfam" id="PF06042">
    <property type="entry name" value="NTP_transf_6"/>
    <property type="match status" value="1"/>
</dbReference>
<dbReference type="AlphaFoldDB" id="A0A1H9VKR4"/>
<evidence type="ECO:0008006" key="3">
    <source>
        <dbReference type="Google" id="ProtNLM"/>
    </source>
</evidence>
<dbReference type="OrthoDB" id="1901124at2"/>
<dbReference type="EMBL" id="FOGT01000011">
    <property type="protein sequence ID" value="SES22366.1"/>
    <property type="molecule type" value="Genomic_DNA"/>
</dbReference>
<accession>A0A1H9VKR4</accession>